<evidence type="ECO:0000256" key="1">
    <source>
        <dbReference type="SAM" id="Phobius"/>
    </source>
</evidence>
<feature type="transmembrane region" description="Helical" evidence="1">
    <location>
        <begin position="38"/>
        <end position="60"/>
    </location>
</feature>
<name>A0ABD3M0Z4_9STRA</name>
<reference evidence="2 3" key="1">
    <citation type="submission" date="2024-10" db="EMBL/GenBank/DDBJ databases">
        <title>Updated reference genomes for cyclostephanoid diatoms.</title>
        <authorList>
            <person name="Roberts W.R."/>
            <person name="Alverson A.J."/>
        </authorList>
    </citation>
    <scope>NUCLEOTIDE SEQUENCE [LARGE SCALE GENOMIC DNA]</scope>
    <source>
        <strain evidence="2 3">AJA232-27</strain>
    </source>
</reference>
<keyword evidence="1" id="KW-0812">Transmembrane</keyword>
<evidence type="ECO:0000313" key="2">
    <source>
        <dbReference type="EMBL" id="KAL3756416.1"/>
    </source>
</evidence>
<accession>A0ABD3M0Z4</accession>
<gene>
    <name evidence="2" type="ORF">ACHAWU_007687</name>
</gene>
<sequence>MLYIAIHSTGGNSQDLASTPIVPSNHVDEDPIFTLKVMLVHSIFLTCNGVLILLFIYNYIRLYQQKRNDRFKEQSKFDQIDYLIHLICEQEKLLEMRKEELQLEKKNDDKEWRRGQAATEVANEDIIRRYNQLSKKFYDELDILHEMMSRNDLELKVQKKGVK</sequence>
<comment type="caution">
    <text evidence="2">The sequence shown here is derived from an EMBL/GenBank/DDBJ whole genome shotgun (WGS) entry which is preliminary data.</text>
</comment>
<dbReference type="EMBL" id="JALLBG020000305">
    <property type="protein sequence ID" value="KAL3756416.1"/>
    <property type="molecule type" value="Genomic_DNA"/>
</dbReference>
<keyword evidence="3" id="KW-1185">Reference proteome</keyword>
<organism evidence="2 3">
    <name type="scientific">Discostella pseudostelligera</name>
    <dbReference type="NCBI Taxonomy" id="259834"/>
    <lineage>
        <taxon>Eukaryota</taxon>
        <taxon>Sar</taxon>
        <taxon>Stramenopiles</taxon>
        <taxon>Ochrophyta</taxon>
        <taxon>Bacillariophyta</taxon>
        <taxon>Coscinodiscophyceae</taxon>
        <taxon>Thalassiosirophycidae</taxon>
        <taxon>Stephanodiscales</taxon>
        <taxon>Stephanodiscaceae</taxon>
        <taxon>Discostella</taxon>
    </lineage>
</organism>
<proteinExistence type="predicted"/>
<protein>
    <submittedName>
        <fullName evidence="2">Uncharacterized protein</fullName>
    </submittedName>
</protein>
<dbReference type="AlphaFoldDB" id="A0ABD3M0Z4"/>
<dbReference type="Proteomes" id="UP001530293">
    <property type="component" value="Unassembled WGS sequence"/>
</dbReference>
<keyword evidence="1" id="KW-1133">Transmembrane helix</keyword>
<evidence type="ECO:0000313" key="3">
    <source>
        <dbReference type="Proteomes" id="UP001530293"/>
    </source>
</evidence>
<keyword evidence="1" id="KW-0472">Membrane</keyword>